<evidence type="ECO:0000256" key="7">
    <source>
        <dbReference type="RuleBase" id="RU363032"/>
    </source>
</evidence>
<proteinExistence type="inferred from homology"/>
<sequence>MHSITQQHIRERLWYRYQRRLAPYLFISPFYILFVVFALGPLIAALYFSMIKWPGTGPMTFLGLANYLELFEDEIFLKSLGNTTYYAIGAVFVILPVALFLALLINAAVVRAKSVFRIAFILPVLTSTVAATIMFLLMFEHQYGLFNVALEAVGLNALKWLDEELVKLSVLLVAAWRYTGLTMLYFLAGLQSIPTDVYEAASVDGAGRWTTFWQITLPLLRPVSLFVVVVTIIGSFQFFAEPLLLAGGGPNNASLTIANYLYRVGFSYLRMGYASAVGYVLAVIIFILTLLQLKFFGAFGRS</sequence>
<feature type="transmembrane region" description="Helical" evidence="7">
    <location>
        <begin position="271"/>
        <end position="291"/>
    </location>
</feature>
<organism evidence="9">
    <name type="scientific">Caldilineaceae bacterium SB0675_bin_29</name>
    <dbReference type="NCBI Taxonomy" id="2605266"/>
    <lineage>
        <taxon>Bacteria</taxon>
        <taxon>Bacillati</taxon>
        <taxon>Chloroflexota</taxon>
        <taxon>Caldilineae</taxon>
        <taxon>Caldilineales</taxon>
        <taxon>Caldilineaceae</taxon>
    </lineage>
</organism>
<keyword evidence="5 7" id="KW-1133">Transmembrane helix</keyword>
<evidence type="ECO:0000256" key="5">
    <source>
        <dbReference type="ARBA" id="ARBA00022989"/>
    </source>
</evidence>
<dbReference type="Gene3D" id="1.10.3720.10">
    <property type="entry name" value="MetI-like"/>
    <property type="match status" value="1"/>
</dbReference>
<dbReference type="AlphaFoldDB" id="A0A6B1G0L8"/>
<dbReference type="Pfam" id="PF00528">
    <property type="entry name" value="BPD_transp_1"/>
    <property type="match status" value="1"/>
</dbReference>
<dbReference type="PANTHER" id="PTHR30193">
    <property type="entry name" value="ABC TRANSPORTER PERMEASE PROTEIN"/>
    <property type="match status" value="1"/>
</dbReference>
<comment type="similarity">
    <text evidence="7">Belongs to the binding-protein-dependent transport system permease family.</text>
</comment>
<dbReference type="InterPro" id="IPR051393">
    <property type="entry name" value="ABC_transporter_permease"/>
</dbReference>
<protein>
    <submittedName>
        <fullName evidence="9">Sugar ABC transporter permease</fullName>
    </submittedName>
</protein>
<dbReference type="SUPFAM" id="SSF161098">
    <property type="entry name" value="MetI-like"/>
    <property type="match status" value="1"/>
</dbReference>
<comment type="subcellular location">
    <subcellularLocation>
        <location evidence="1 7">Cell membrane</location>
        <topology evidence="1 7">Multi-pass membrane protein</topology>
    </subcellularLocation>
</comment>
<keyword evidence="2 7" id="KW-0813">Transport</keyword>
<name>A0A6B1G0L8_9CHLR</name>
<feature type="transmembrane region" description="Helical" evidence="7">
    <location>
        <begin position="21"/>
        <end position="48"/>
    </location>
</feature>
<evidence type="ECO:0000256" key="4">
    <source>
        <dbReference type="ARBA" id="ARBA00022692"/>
    </source>
</evidence>
<evidence type="ECO:0000259" key="8">
    <source>
        <dbReference type="PROSITE" id="PS50928"/>
    </source>
</evidence>
<evidence type="ECO:0000256" key="2">
    <source>
        <dbReference type="ARBA" id="ARBA00022448"/>
    </source>
</evidence>
<feature type="transmembrane region" description="Helical" evidence="7">
    <location>
        <begin position="168"/>
        <end position="188"/>
    </location>
</feature>
<keyword evidence="3" id="KW-1003">Cell membrane</keyword>
<gene>
    <name evidence="9" type="ORF">F4148_08910</name>
</gene>
<feature type="transmembrane region" description="Helical" evidence="7">
    <location>
        <begin position="85"/>
        <end position="106"/>
    </location>
</feature>
<evidence type="ECO:0000313" key="9">
    <source>
        <dbReference type="EMBL" id="MYH61868.1"/>
    </source>
</evidence>
<feature type="domain" description="ABC transmembrane type-1" evidence="8">
    <location>
        <begin position="80"/>
        <end position="292"/>
    </location>
</feature>
<dbReference type="PANTHER" id="PTHR30193:SF37">
    <property type="entry name" value="INNER MEMBRANE ABC TRANSPORTER PERMEASE PROTEIN YCJO"/>
    <property type="match status" value="1"/>
</dbReference>
<feature type="transmembrane region" description="Helical" evidence="7">
    <location>
        <begin position="219"/>
        <end position="240"/>
    </location>
</feature>
<dbReference type="PROSITE" id="PS50928">
    <property type="entry name" value="ABC_TM1"/>
    <property type="match status" value="1"/>
</dbReference>
<dbReference type="GO" id="GO:0055085">
    <property type="term" value="P:transmembrane transport"/>
    <property type="evidence" value="ECO:0007669"/>
    <property type="project" value="InterPro"/>
</dbReference>
<keyword evidence="4 7" id="KW-0812">Transmembrane</keyword>
<evidence type="ECO:0000256" key="3">
    <source>
        <dbReference type="ARBA" id="ARBA00022475"/>
    </source>
</evidence>
<dbReference type="EMBL" id="VYDA01000332">
    <property type="protein sequence ID" value="MYH61868.1"/>
    <property type="molecule type" value="Genomic_DNA"/>
</dbReference>
<dbReference type="InterPro" id="IPR000515">
    <property type="entry name" value="MetI-like"/>
</dbReference>
<comment type="caution">
    <text evidence="9">The sequence shown here is derived from an EMBL/GenBank/DDBJ whole genome shotgun (WGS) entry which is preliminary data.</text>
</comment>
<evidence type="ECO:0000256" key="6">
    <source>
        <dbReference type="ARBA" id="ARBA00023136"/>
    </source>
</evidence>
<accession>A0A6B1G0L8</accession>
<dbReference type="InterPro" id="IPR035906">
    <property type="entry name" value="MetI-like_sf"/>
</dbReference>
<dbReference type="GO" id="GO:0005886">
    <property type="term" value="C:plasma membrane"/>
    <property type="evidence" value="ECO:0007669"/>
    <property type="project" value="UniProtKB-SubCell"/>
</dbReference>
<evidence type="ECO:0000256" key="1">
    <source>
        <dbReference type="ARBA" id="ARBA00004651"/>
    </source>
</evidence>
<dbReference type="CDD" id="cd06261">
    <property type="entry name" value="TM_PBP2"/>
    <property type="match status" value="1"/>
</dbReference>
<keyword evidence="6 7" id="KW-0472">Membrane</keyword>
<reference evidence="9" key="1">
    <citation type="submission" date="2019-09" db="EMBL/GenBank/DDBJ databases">
        <title>Characterisation of the sponge microbiome using genome-centric metagenomics.</title>
        <authorList>
            <person name="Engelberts J.P."/>
            <person name="Robbins S.J."/>
            <person name="De Goeij J.M."/>
            <person name="Aranda M."/>
            <person name="Bell S.C."/>
            <person name="Webster N.S."/>
        </authorList>
    </citation>
    <scope>NUCLEOTIDE SEQUENCE</scope>
    <source>
        <strain evidence="9">SB0675_bin_29</strain>
    </source>
</reference>
<feature type="transmembrane region" description="Helical" evidence="7">
    <location>
        <begin position="118"/>
        <end position="139"/>
    </location>
</feature>